<dbReference type="RefSeq" id="WP_105043031.1">
    <property type="nucleotide sequence ID" value="NZ_MQWA01000001.1"/>
</dbReference>
<dbReference type="AlphaFoldDB" id="A0A2S7U0J7"/>
<comment type="caution">
    <text evidence="2">The sequence shown here is derived from an EMBL/GenBank/DDBJ whole genome shotgun (WGS) entry which is preliminary data.</text>
</comment>
<evidence type="ECO:0000256" key="1">
    <source>
        <dbReference type="SAM" id="SignalP"/>
    </source>
</evidence>
<keyword evidence="1" id="KW-0732">Signal</keyword>
<sequence length="291" mass="32436">MNLPIISAKSLIALSVAFLLDHGFAQAQDATIRPGRERRQVRRTSAREEYPELTRKLLNPLARVLTIPTSFEYLEGAGIEEIGQTFTTRIAPRVPFVLNNDWHLISKTDLAWSTHKNVIGSTEQEGLTDFIQTLFFSPDRSLGWGIYWGVGPTFVLPTATDDFLGTDKFSIGPSAAVYKQAKQWTTGVLFNHVWSVAGSDDANYVSSSRIEPMIAYTAPTATTIAVGAEINRNWQNNSWLVPVELRVSQLTMIFNAPVQWSIGGKHYFSDVDSAPDWGTFFQVTIPLDQSH</sequence>
<name>A0A2S7U0J7_9BACT</name>
<dbReference type="OrthoDB" id="9809066at2"/>
<evidence type="ECO:0008006" key="4">
    <source>
        <dbReference type="Google" id="ProtNLM"/>
    </source>
</evidence>
<protein>
    <recommendedName>
        <fullName evidence="4">Transporter</fullName>
    </recommendedName>
</protein>
<organism evidence="2 3">
    <name type="scientific">Rubritalea profundi</name>
    <dbReference type="NCBI Taxonomy" id="1658618"/>
    <lineage>
        <taxon>Bacteria</taxon>
        <taxon>Pseudomonadati</taxon>
        <taxon>Verrucomicrobiota</taxon>
        <taxon>Verrucomicrobiia</taxon>
        <taxon>Verrucomicrobiales</taxon>
        <taxon>Rubritaleaceae</taxon>
        <taxon>Rubritalea</taxon>
    </lineage>
</organism>
<feature type="chain" id="PRO_5015596366" description="Transporter" evidence="1">
    <location>
        <begin position="28"/>
        <end position="291"/>
    </location>
</feature>
<keyword evidence="3" id="KW-1185">Reference proteome</keyword>
<dbReference type="Proteomes" id="UP000239907">
    <property type="component" value="Unassembled WGS sequence"/>
</dbReference>
<gene>
    <name evidence="2" type="ORF">BSZ32_08410</name>
</gene>
<evidence type="ECO:0000313" key="2">
    <source>
        <dbReference type="EMBL" id="PQJ28528.1"/>
    </source>
</evidence>
<accession>A0A2S7U0J7</accession>
<proteinExistence type="predicted"/>
<reference evidence="2 3" key="1">
    <citation type="submission" date="2016-12" db="EMBL/GenBank/DDBJ databases">
        <title>Study of bacterial adaptation to deep sea.</title>
        <authorList>
            <person name="Song J."/>
            <person name="Yoshizawa S."/>
            <person name="Kogure K."/>
        </authorList>
    </citation>
    <scope>NUCLEOTIDE SEQUENCE [LARGE SCALE GENOMIC DNA]</scope>
    <source>
        <strain evidence="2 3">SAORIC-165</strain>
    </source>
</reference>
<evidence type="ECO:0000313" key="3">
    <source>
        <dbReference type="Proteomes" id="UP000239907"/>
    </source>
</evidence>
<feature type="signal peptide" evidence="1">
    <location>
        <begin position="1"/>
        <end position="27"/>
    </location>
</feature>
<dbReference type="EMBL" id="MQWA01000001">
    <property type="protein sequence ID" value="PQJ28528.1"/>
    <property type="molecule type" value="Genomic_DNA"/>
</dbReference>